<dbReference type="InterPro" id="IPR036569">
    <property type="entry name" value="RpiB_LacA_LacB_sf"/>
</dbReference>
<evidence type="ECO:0000313" key="3">
    <source>
        <dbReference type="Proteomes" id="UP001438292"/>
    </source>
</evidence>
<dbReference type="Pfam" id="PF02502">
    <property type="entry name" value="LacAB_rpiB"/>
    <property type="match status" value="1"/>
</dbReference>
<reference evidence="2 3" key="1">
    <citation type="submission" date="2024-05" db="EMBL/GenBank/DDBJ databases">
        <authorList>
            <person name="De Oliveira J.P."/>
            <person name="Noriler S.A."/>
            <person name="De Oliveira A.G."/>
            <person name="Sipoli D.S."/>
        </authorList>
    </citation>
    <scope>NUCLEOTIDE SEQUENCE [LARGE SCALE GENOMIC DNA]</scope>
    <source>
        <strain evidence="2 3">LABIM186</strain>
    </source>
</reference>
<dbReference type="EC" id="5.3.1.-" evidence="2"/>
<name>A0ABV0HAD0_9NEIS</name>
<dbReference type="EMBL" id="JBDQQU010000107">
    <property type="protein sequence ID" value="MEO3956616.1"/>
    <property type="molecule type" value="Genomic_DNA"/>
</dbReference>
<keyword evidence="2" id="KW-0413">Isomerase</keyword>
<comment type="similarity">
    <text evidence="1">Belongs to the LacAB/RpiB family.</text>
</comment>
<dbReference type="InterPro" id="IPR003500">
    <property type="entry name" value="RpiB_LacA_LacB"/>
</dbReference>
<evidence type="ECO:0000313" key="2">
    <source>
        <dbReference type="EMBL" id="MEO3956616.1"/>
    </source>
</evidence>
<dbReference type="SUPFAM" id="SSF89623">
    <property type="entry name" value="Ribose/Galactose isomerase RpiB/AlsB"/>
    <property type="match status" value="1"/>
</dbReference>
<dbReference type="Proteomes" id="UP001438292">
    <property type="component" value="Unassembled WGS sequence"/>
</dbReference>
<accession>A0ABV0HAD0</accession>
<organism evidence="2 3">
    <name type="scientific">Chromobacterium piscinae</name>
    <dbReference type="NCBI Taxonomy" id="686831"/>
    <lineage>
        <taxon>Bacteria</taxon>
        <taxon>Pseudomonadati</taxon>
        <taxon>Pseudomonadota</taxon>
        <taxon>Betaproteobacteria</taxon>
        <taxon>Neisseriales</taxon>
        <taxon>Chromobacteriaceae</taxon>
        <taxon>Chromobacterium</taxon>
    </lineage>
</organism>
<sequence length="76" mass="8562">MKTKIAIASDDVGFARKEEIKKYLIEEKNMEIVYDPVTCKEQGVNNFARLADEMAGIIQRDECRLGIYICGTGIGF</sequence>
<dbReference type="GO" id="GO:0016853">
    <property type="term" value="F:isomerase activity"/>
    <property type="evidence" value="ECO:0007669"/>
    <property type="project" value="UniProtKB-KW"/>
</dbReference>
<protein>
    <submittedName>
        <fullName evidence="2">RpiB/LacA/LacB family sugar-phosphate isomerase</fullName>
        <ecNumber evidence="2">5.3.1.-</ecNumber>
    </submittedName>
</protein>
<gene>
    <name evidence="2" type="ORF">ABH309_19430</name>
</gene>
<keyword evidence="3" id="KW-1185">Reference proteome</keyword>
<feature type="non-terminal residue" evidence="2">
    <location>
        <position position="76"/>
    </location>
</feature>
<proteinExistence type="inferred from homology"/>
<dbReference type="Gene3D" id="3.40.1400.10">
    <property type="entry name" value="Sugar-phosphate isomerase, RpiB/LacA/LacB"/>
    <property type="match status" value="1"/>
</dbReference>
<evidence type="ECO:0000256" key="1">
    <source>
        <dbReference type="ARBA" id="ARBA00008754"/>
    </source>
</evidence>
<comment type="caution">
    <text evidence="2">The sequence shown here is derived from an EMBL/GenBank/DDBJ whole genome shotgun (WGS) entry which is preliminary data.</text>
</comment>
<dbReference type="RefSeq" id="WP_347787918.1">
    <property type="nucleotide sequence ID" value="NZ_JBDQQU010000107.1"/>
</dbReference>